<evidence type="ECO:0000256" key="3">
    <source>
        <dbReference type="ARBA" id="ARBA00023125"/>
    </source>
</evidence>
<dbReference type="Proteomes" id="UP000260665">
    <property type="component" value="Unassembled WGS sequence"/>
</dbReference>
<evidence type="ECO:0000259" key="7">
    <source>
        <dbReference type="PROSITE" id="PS51900"/>
    </source>
</evidence>
<dbReference type="OrthoDB" id="8610787at2"/>
<dbReference type="Gene3D" id="1.10.443.10">
    <property type="entry name" value="Intergrase catalytic core"/>
    <property type="match status" value="1"/>
</dbReference>
<evidence type="ECO:0000313" key="8">
    <source>
        <dbReference type="EMBL" id="RFO94640.1"/>
    </source>
</evidence>
<gene>
    <name evidence="8" type="ORF">DIC66_22445</name>
</gene>
<dbReference type="RefSeq" id="WP_117180416.1">
    <property type="nucleotide sequence ID" value="NZ_QFZK01000037.1"/>
</dbReference>
<dbReference type="Pfam" id="PF00589">
    <property type="entry name" value="Phage_integrase"/>
    <property type="match status" value="1"/>
</dbReference>
<dbReference type="GO" id="GO:0006310">
    <property type="term" value="P:DNA recombination"/>
    <property type="evidence" value="ECO:0007669"/>
    <property type="project" value="UniProtKB-KW"/>
</dbReference>
<dbReference type="PROSITE" id="PS51898">
    <property type="entry name" value="TYR_RECOMBINASE"/>
    <property type="match status" value="1"/>
</dbReference>
<reference evidence="8 9" key="1">
    <citation type="submission" date="2018-05" db="EMBL/GenBank/DDBJ databases">
        <title>Rhodoferax soyangensis sp.nov., isolated from an oligotrophic freshwater lake.</title>
        <authorList>
            <person name="Park M."/>
        </authorList>
    </citation>
    <scope>NUCLEOTIDE SEQUENCE [LARGE SCALE GENOMIC DNA]</scope>
    <source>
        <strain evidence="8 9">IMCC26218</strain>
    </source>
</reference>
<dbReference type="SUPFAM" id="SSF56349">
    <property type="entry name" value="DNA breaking-rejoining enzymes"/>
    <property type="match status" value="1"/>
</dbReference>
<dbReference type="GO" id="GO:0015074">
    <property type="term" value="P:DNA integration"/>
    <property type="evidence" value="ECO:0007669"/>
    <property type="project" value="UniProtKB-KW"/>
</dbReference>
<dbReference type="InterPro" id="IPR022169">
    <property type="entry name" value="DUF3701"/>
</dbReference>
<evidence type="ECO:0000256" key="5">
    <source>
        <dbReference type="PROSITE-ProRule" id="PRU01248"/>
    </source>
</evidence>
<dbReference type="PANTHER" id="PTHR30349:SF41">
    <property type="entry name" value="INTEGRASE_RECOMBINASE PROTEIN MJ0367-RELATED"/>
    <property type="match status" value="1"/>
</dbReference>
<keyword evidence="2" id="KW-0229">DNA integration</keyword>
<dbReference type="AlphaFoldDB" id="A0A3E1R7E2"/>
<dbReference type="InterPro" id="IPR010998">
    <property type="entry name" value="Integrase_recombinase_N"/>
</dbReference>
<organism evidence="8 9">
    <name type="scientific">Rhodoferax lacus</name>
    <dbReference type="NCBI Taxonomy" id="2184758"/>
    <lineage>
        <taxon>Bacteria</taxon>
        <taxon>Pseudomonadati</taxon>
        <taxon>Pseudomonadota</taxon>
        <taxon>Betaproteobacteria</taxon>
        <taxon>Burkholderiales</taxon>
        <taxon>Comamonadaceae</taxon>
        <taxon>Rhodoferax</taxon>
    </lineage>
</organism>
<evidence type="ECO:0000256" key="1">
    <source>
        <dbReference type="ARBA" id="ARBA00008857"/>
    </source>
</evidence>
<dbReference type="CDD" id="cd00397">
    <property type="entry name" value="DNA_BRE_C"/>
    <property type="match status" value="1"/>
</dbReference>
<comment type="similarity">
    <text evidence="1">Belongs to the 'phage' integrase family.</text>
</comment>
<evidence type="ECO:0000313" key="9">
    <source>
        <dbReference type="Proteomes" id="UP000260665"/>
    </source>
</evidence>
<dbReference type="InterPro" id="IPR011010">
    <property type="entry name" value="DNA_brk_join_enz"/>
</dbReference>
<proteinExistence type="inferred from homology"/>
<evidence type="ECO:0008006" key="10">
    <source>
        <dbReference type="Google" id="ProtNLM"/>
    </source>
</evidence>
<dbReference type="InterPro" id="IPR050090">
    <property type="entry name" value="Tyrosine_recombinase_XerCD"/>
</dbReference>
<dbReference type="Gene3D" id="1.10.150.130">
    <property type="match status" value="1"/>
</dbReference>
<name>A0A3E1R7E2_9BURK</name>
<dbReference type="GO" id="GO:0003677">
    <property type="term" value="F:DNA binding"/>
    <property type="evidence" value="ECO:0007669"/>
    <property type="project" value="UniProtKB-UniRule"/>
</dbReference>
<evidence type="ECO:0000256" key="4">
    <source>
        <dbReference type="ARBA" id="ARBA00023172"/>
    </source>
</evidence>
<sequence>MEQHKQAIEALLFHSVQPKRKPGRPKGSIAKVMQEARALGVHHFAFVRSSILGLDLAESFNRYMAWAETTTDLRYVQNRRDGLLKQIIEAGRALDATLPTSAKITQLLDLLRSDAKVKPAVELPSLEDWAEAEGMDPDMWSEADLLDEYKAHFGLDNADAQEAGAGLKDVVGDRVRALNHLETVLSVIPAATDRLESWFAKPVVKVMRNVGIITLGDLVRFINVYGYRWHSQIKGFGVLRAQQVLQWLILEQDHLNLVISGTVNEPKSKQELRVAALVPAIGAPQGLARFGAGTLAANGLARMQATPHLAGERGDFRSHMANTLGAKNDLEAVDIWLGRYAEKPSTQRSYRKEAERYLLWCAQELRKPLSSVTAPDVMKYRAFLQAVPSTWIQKVPLKRTDPAWRAFRTQPSPASQKQALVILQTLYGGLVDAGYLVANPFRSIMKSFDLPASKMDIKRSFTEDEWQHVLHCLDAQTAGPENLRLKCILELLVTSGIRLEELANARHKDLRLESLPDLPETWILTVTGKRNKTREVPLNPDVVRLLGLHGGDFLEDDLAREDQADLPLIRTLHASVAQWSRGQGGELVVGAKNESGGTALSASGIYAVLKRFFRQAAKTAEVVGLDSRRFEKASTHWMRHTFVRQALVDGMPIEVASELAGHASIDTTSIYSTQELARKIKAVQGMKRRVVA</sequence>
<keyword evidence="9" id="KW-1185">Reference proteome</keyword>
<keyword evidence="3 5" id="KW-0238">DNA-binding</keyword>
<evidence type="ECO:0000259" key="6">
    <source>
        <dbReference type="PROSITE" id="PS51898"/>
    </source>
</evidence>
<dbReference type="InterPro" id="IPR044068">
    <property type="entry name" value="CB"/>
</dbReference>
<evidence type="ECO:0000256" key="2">
    <source>
        <dbReference type="ARBA" id="ARBA00022908"/>
    </source>
</evidence>
<dbReference type="Pfam" id="PF12482">
    <property type="entry name" value="DUF3701"/>
    <property type="match status" value="1"/>
</dbReference>
<dbReference type="InterPro" id="IPR002104">
    <property type="entry name" value="Integrase_catalytic"/>
</dbReference>
<feature type="domain" description="Core-binding (CB)" evidence="7">
    <location>
        <begin position="327"/>
        <end position="431"/>
    </location>
</feature>
<keyword evidence="4" id="KW-0233">DNA recombination</keyword>
<accession>A0A3E1R7E2</accession>
<protein>
    <recommendedName>
        <fullName evidence="10">Integrase</fullName>
    </recommendedName>
</protein>
<dbReference type="InterPro" id="IPR013762">
    <property type="entry name" value="Integrase-like_cat_sf"/>
</dbReference>
<comment type="caution">
    <text evidence="8">The sequence shown here is derived from an EMBL/GenBank/DDBJ whole genome shotgun (WGS) entry which is preliminary data.</text>
</comment>
<dbReference type="PANTHER" id="PTHR30349">
    <property type="entry name" value="PHAGE INTEGRASE-RELATED"/>
    <property type="match status" value="1"/>
</dbReference>
<dbReference type="PROSITE" id="PS51900">
    <property type="entry name" value="CB"/>
    <property type="match status" value="1"/>
</dbReference>
<feature type="domain" description="Tyr recombinase" evidence="6">
    <location>
        <begin position="456"/>
        <end position="684"/>
    </location>
</feature>
<dbReference type="EMBL" id="QFZK01000037">
    <property type="protein sequence ID" value="RFO94640.1"/>
    <property type="molecule type" value="Genomic_DNA"/>
</dbReference>